<gene>
    <name evidence="7" type="ORF">yc1106_08800</name>
</gene>
<protein>
    <submittedName>
        <fullName evidence="7">Cytochrome P450 pisatin demethylase-like protein</fullName>
    </submittedName>
</protein>
<feature type="transmembrane region" description="Helical" evidence="6">
    <location>
        <begin position="15"/>
        <end position="35"/>
    </location>
</feature>
<comment type="similarity">
    <text evidence="5">Belongs to the cytochrome P450 family.</text>
</comment>
<evidence type="ECO:0000256" key="3">
    <source>
        <dbReference type="ARBA" id="ARBA00023004"/>
    </source>
</evidence>
<dbReference type="VEuPathDB" id="FungiDB:yc1106_08800"/>
<dbReference type="GO" id="GO:0005506">
    <property type="term" value="F:iron ion binding"/>
    <property type="evidence" value="ECO:0007669"/>
    <property type="project" value="InterPro"/>
</dbReference>
<dbReference type="InterPro" id="IPR001128">
    <property type="entry name" value="Cyt_P450"/>
</dbReference>
<dbReference type="PRINTS" id="PR00463">
    <property type="entry name" value="EP450I"/>
</dbReference>
<evidence type="ECO:0000313" key="8">
    <source>
        <dbReference type="Proteomes" id="UP001056012"/>
    </source>
</evidence>
<keyword evidence="6" id="KW-1133">Transmembrane helix</keyword>
<keyword evidence="2 4" id="KW-0479">Metal-binding</keyword>
<dbReference type="Gene3D" id="1.10.630.10">
    <property type="entry name" value="Cytochrome P450"/>
    <property type="match status" value="1"/>
</dbReference>
<evidence type="ECO:0000256" key="6">
    <source>
        <dbReference type="SAM" id="Phobius"/>
    </source>
</evidence>
<evidence type="ECO:0000256" key="4">
    <source>
        <dbReference type="PIRSR" id="PIRSR602401-1"/>
    </source>
</evidence>
<dbReference type="GO" id="GO:0016705">
    <property type="term" value="F:oxidoreductase activity, acting on paired donors, with incorporation or reduction of molecular oxygen"/>
    <property type="evidence" value="ECO:0007669"/>
    <property type="project" value="InterPro"/>
</dbReference>
<evidence type="ECO:0000256" key="2">
    <source>
        <dbReference type="ARBA" id="ARBA00022723"/>
    </source>
</evidence>
<feature type="binding site" description="axial binding residue" evidence="4">
    <location>
        <position position="462"/>
    </location>
    <ligand>
        <name>heme</name>
        <dbReference type="ChEBI" id="CHEBI:30413"/>
    </ligand>
    <ligandPart>
        <name>Fe</name>
        <dbReference type="ChEBI" id="CHEBI:18248"/>
    </ligandPart>
</feature>
<keyword evidence="5" id="KW-0503">Monooxygenase</keyword>
<evidence type="ECO:0000256" key="5">
    <source>
        <dbReference type="RuleBase" id="RU000461"/>
    </source>
</evidence>
<comment type="cofactor">
    <cofactor evidence="1 4">
        <name>heme</name>
        <dbReference type="ChEBI" id="CHEBI:30413"/>
    </cofactor>
</comment>
<proteinExistence type="inferred from homology"/>
<dbReference type="SUPFAM" id="SSF48264">
    <property type="entry name" value="Cytochrome P450"/>
    <property type="match status" value="1"/>
</dbReference>
<keyword evidence="6" id="KW-0812">Transmembrane</keyword>
<dbReference type="GO" id="GO:0004497">
    <property type="term" value="F:monooxygenase activity"/>
    <property type="evidence" value="ECO:0007669"/>
    <property type="project" value="UniProtKB-KW"/>
</dbReference>
<dbReference type="PROSITE" id="PS00086">
    <property type="entry name" value="CYTOCHROME_P450"/>
    <property type="match status" value="1"/>
</dbReference>
<dbReference type="PANTHER" id="PTHR24305:SF229">
    <property type="entry name" value="P450, PUTATIVE (EUROFUNG)-RELATED"/>
    <property type="match status" value="1"/>
</dbReference>
<dbReference type="PANTHER" id="PTHR24305">
    <property type="entry name" value="CYTOCHROME P450"/>
    <property type="match status" value="1"/>
</dbReference>
<dbReference type="GO" id="GO:0020037">
    <property type="term" value="F:heme binding"/>
    <property type="evidence" value="ECO:0007669"/>
    <property type="project" value="InterPro"/>
</dbReference>
<name>A0A9Q8ZG88_CURCL</name>
<dbReference type="InterPro" id="IPR002401">
    <property type="entry name" value="Cyt_P450_E_grp-I"/>
</dbReference>
<organism evidence="7 8">
    <name type="scientific">Curvularia clavata</name>
    <dbReference type="NCBI Taxonomy" id="95742"/>
    <lineage>
        <taxon>Eukaryota</taxon>
        <taxon>Fungi</taxon>
        <taxon>Dikarya</taxon>
        <taxon>Ascomycota</taxon>
        <taxon>Pezizomycotina</taxon>
        <taxon>Dothideomycetes</taxon>
        <taxon>Pleosporomycetidae</taxon>
        <taxon>Pleosporales</taxon>
        <taxon>Pleosporineae</taxon>
        <taxon>Pleosporaceae</taxon>
        <taxon>Curvularia</taxon>
    </lineage>
</organism>
<keyword evidence="8" id="KW-1185">Reference proteome</keyword>
<dbReference type="OrthoDB" id="3934656at2759"/>
<keyword evidence="5" id="KW-0560">Oxidoreductase</keyword>
<dbReference type="InterPro" id="IPR050121">
    <property type="entry name" value="Cytochrome_P450_monoxygenase"/>
</dbReference>
<keyword evidence="6" id="KW-0472">Membrane</keyword>
<dbReference type="AlphaFoldDB" id="A0A9Q8ZG88"/>
<dbReference type="PRINTS" id="PR00385">
    <property type="entry name" value="P450"/>
</dbReference>
<sequence length="522" mass="58483">MSGLSGILPTLPLSTWLFAVLPVCFVGYWSLWIVYTRTLHPLASVPGPFWASITRLWYMYRIYVGDMHHVQRALHEKYGPVVRIAPNEVSTAELSAIPKIYKHQKPLIKTDFYSVWGGGEISKRLDLFAEPDEKLHSSYRRIVNPVYTLANVLKSESYINNVSSLFIQRLGEHADRKEPIDLGQWLQMYAFDVIGEIFFGGMFGFLEHSEDHGAYIESLDAIMPVLCVSAIGPSYLRPLIMSSAIILPAALKAVKAIAGIKKAADEATEKRLQEIQAGKVSRADMLQQIFDIVHEKGEKLDFTERDATMEAYVAMFAGSDTTAIAFRATFYYLMRNPGKLKEAQAEIDAALAAGSLSSPIKYSETTTKLPYICACIKEAMRMHPSVGLSMQRYAPEEGVQTAGKFIPKGYRIGLNPAVVHYDKEVFGQDADEFRPERWLVSEEEWKAMDKNLLVFGAGTRICVGKNVGTALAVFLLTLANDRRSLWWSYTHSFLKSFAISTWRWHTTGLGPHVTGGSTSRLI</sequence>
<dbReference type="Pfam" id="PF00067">
    <property type="entry name" value="p450"/>
    <property type="match status" value="1"/>
</dbReference>
<reference evidence="7" key="1">
    <citation type="submission" date="2021-12" db="EMBL/GenBank/DDBJ databases">
        <title>Curvularia clavata genome.</title>
        <authorList>
            <person name="Cao Y."/>
        </authorList>
    </citation>
    <scope>NUCLEOTIDE SEQUENCE</scope>
    <source>
        <strain evidence="7">Yc1106</strain>
    </source>
</reference>
<accession>A0A9Q8ZG88</accession>
<dbReference type="InterPro" id="IPR017972">
    <property type="entry name" value="Cyt_P450_CS"/>
</dbReference>
<dbReference type="CDD" id="cd11060">
    <property type="entry name" value="CYP57A1-like"/>
    <property type="match status" value="1"/>
</dbReference>
<dbReference type="EMBL" id="CP089280">
    <property type="protein sequence ID" value="USP81526.1"/>
    <property type="molecule type" value="Genomic_DNA"/>
</dbReference>
<evidence type="ECO:0000256" key="1">
    <source>
        <dbReference type="ARBA" id="ARBA00001971"/>
    </source>
</evidence>
<dbReference type="Proteomes" id="UP001056012">
    <property type="component" value="Chromosome 7"/>
</dbReference>
<evidence type="ECO:0000313" key="7">
    <source>
        <dbReference type="EMBL" id="USP81526.1"/>
    </source>
</evidence>
<dbReference type="InterPro" id="IPR036396">
    <property type="entry name" value="Cyt_P450_sf"/>
</dbReference>
<keyword evidence="4 5" id="KW-0349">Heme</keyword>
<keyword evidence="3 4" id="KW-0408">Iron</keyword>